<protein>
    <submittedName>
        <fullName evidence="1">Uncharacterized protein</fullName>
    </submittedName>
</protein>
<dbReference type="EMBL" id="UINC01166657">
    <property type="protein sequence ID" value="SVD68732.1"/>
    <property type="molecule type" value="Genomic_DNA"/>
</dbReference>
<dbReference type="AlphaFoldDB" id="A0A382XCE1"/>
<reference evidence="1" key="1">
    <citation type="submission" date="2018-05" db="EMBL/GenBank/DDBJ databases">
        <authorList>
            <person name="Lanie J.A."/>
            <person name="Ng W.-L."/>
            <person name="Kazmierczak K.M."/>
            <person name="Andrzejewski T.M."/>
            <person name="Davidsen T.M."/>
            <person name="Wayne K.J."/>
            <person name="Tettelin H."/>
            <person name="Glass J.I."/>
            <person name="Rusch D."/>
            <person name="Podicherti R."/>
            <person name="Tsui H.-C.T."/>
            <person name="Winkler M.E."/>
        </authorList>
    </citation>
    <scope>NUCLEOTIDE SEQUENCE</scope>
</reference>
<feature type="non-terminal residue" evidence="1">
    <location>
        <position position="188"/>
    </location>
</feature>
<proteinExistence type="predicted"/>
<organism evidence="1">
    <name type="scientific">marine metagenome</name>
    <dbReference type="NCBI Taxonomy" id="408172"/>
    <lineage>
        <taxon>unclassified sequences</taxon>
        <taxon>metagenomes</taxon>
        <taxon>ecological metagenomes</taxon>
    </lineage>
</organism>
<sequence>MNRPTPIAFTFLLFTLLILWNQQTPADTLWPTYRRDQTRNGISPLRGGMSEAPKVLWSVDLGGRQTTAERIQFSDLDGDGVEELLRVGPNYIACELLLGQEQWRTDNLPNPKITGIYDFNWQERQAILVESNDFRQIRSMVIDGHSGQAFELYQRQSVFGYRYRMANFLRDESGQQLMAVWDGWGNPG</sequence>
<name>A0A382XCE1_9ZZZZ</name>
<accession>A0A382XCE1</accession>
<gene>
    <name evidence="1" type="ORF">METZ01_LOCUS421586</name>
</gene>
<evidence type="ECO:0000313" key="1">
    <source>
        <dbReference type="EMBL" id="SVD68732.1"/>
    </source>
</evidence>